<sequence>MKDQMGAGIQAIEKQAIASLTKADIRPQCIQNTAIIPANDNLSYQLNNYSSHSLLSAKTSLLNSKNKLDSIIYSLMTENEDILIDLRVEQ</sequence>
<organism evidence="1 2">
    <name type="scientific">Spironucleus salmonicida</name>
    <dbReference type="NCBI Taxonomy" id="348837"/>
    <lineage>
        <taxon>Eukaryota</taxon>
        <taxon>Metamonada</taxon>
        <taxon>Diplomonadida</taxon>
        <taxon>Hexamitidae</taxon>
        <taxon>Hexamitinae</taxon>
        <taxon>Spironucleus</taxon>
    </lineage>
</organism>
<dbReference type="EMBL" id="AUWU02000005">
    <property type="protein sequence ID" value="KAH0572842.1"/>
    <property type="molecule type" value="Genomic_DNA"/>
</dbReference>
<evidence type="ECO:0000313" key="1">
    <source>
        <dbReference type="EMBL" id="KAH0572842.1"/>
    </source>
</evidence>
<comment type="caution">
    <text evidence="1">The sequence shown here is derived from an EMBL/GenBank/DDBJ whole genome shotgun (WGS) entry which is preliminary data.</text>
</comment>
<dbReference type="GeneID" id="94298979"/>
<accession>A0A9P8RXT6</accession>
<dbReference type="AlphaFoldDB" id="A0A9P8RXT6"/>
<proteinExistence type="predicted"/>
<dbReference type="Proteomes" id="UP000018208">
    <property type="component" value="Unassembled WGS sequence"/>
</dbReference>
<name>A0A9P8RXT6_9EUKA</name>
<gene>
    <name evidence="1" type="ORF">SS50377_24956</name>
</gene>
<protein>
    <submittedName>
        <fullName evidence="1">Uncharacterized protein</fullName>
    </submittedName>
</protein>
<dbReference type="RefSeq" id="XP_067763615.1">
    <property type="nucleotide sequence ID" value="XM_067908794.1"/>
</dbReference>
<reference evidence="1 2" key="1">
    <citation type="journal article" date="2014" name="PLoS Genet.">
        <title>The Genome of Spironucleus salmonicida Highlights a Fish Pathogen Adapted to Fluctuating Environments.</title>
        <authorList>
            <person name="Xu F."/>
            <person name="Jerlstrom-Hultqvist J."/>
            <person name="Einarsson E."/>
            <person name="Astvaldsson A."/>
            <person name="Svard S.G."/>
            <person name="Andersson J.O."/>
        </authorList>
    </citation>
    <scope>NUCLEOTIDE SEQUENCE [LARGE SCALE GENOMIC DNA]</scope>
    <source>
        <strain evidence="1 2">ATCC 50377</strain>
    </source>
</reference>
<dbReference type="KEGG" id="ssao:94298979"/>
<keyword evidence="2" id="KW-1185">Reference proteome</keyword>
<evidence type="ECO:0000313" key="2">
    <source>
        <dbReference type="Proteomes" id="UP000018208"/>
    </source>
</evidence>